<protein>
    <submittedName>
        <fullName evidence="2">Uncharacterized protein</fullName>
    </submittedName>
</protein>
<evidence type="ECO:0000313" key="2">
    <source>
        <dbReference type="EMBL" id="ELR71767.1"/>
    </source>
</evidence>
<proteinExistence type="predicted"/>
<accession>L8JX39</accession>
<keyword evidence="1" id="KW-0472">Membrane</keyword>
<organism evidence="2 3">
    <name type="scientific">Fulvivirga imtechensis AK7</name>
    <dbReference type="NCBI Taxonomy" id="1237149"/>
    <lineage>
        <taxon>Bacteria</taxon>
        <taxon>Pseudomonadati</taxon>
        <taxon>Bacteroidota</taxon>
        <taxon>Cytophagia</taxon>
        <taxon>Cytophagales</taxon>
        <taxon>Fulvivirgaceae</taxon>
        <taxon>Fulvivirga</taxon>
    </lineage>
</organism>
<sequence>MKWIKSLLSKLRKKCFEHLVELEVSKRVKEALKKCTDKQPIYTDLINERNHIENLLNSRFNFFIVLFGSMVAAILVVKNIQQLRLVLLSGAIILVSLTLVIMRAQKKLSIHLKRIRDEHKCSAEAIAHGEANTKGCYLTRRSVNWIIGYLLPLMIAITTFLTMITSFCRPEMLKFFWDQDTSETSTKNVNYHENHFHEIKCDVTN</sequence>
<dbReference type="Proteomes" id="UP000011135">
    <property type="component" value="Unassembled WGS sequence"/>
</dbReference>
<reference evidence="2 3" key="1">
    <citation type="submission" date="2012-12" db="EMBL/GenBank/DDBJ databases">
        <title>Genome assembly of Fulvivirga imtechensis AK7.</title>
        <authorList>
            <person name="Nupur N."/>
            <person name="Khatri I."/>
            <person name="Kumar R."/>
            <person name="Subramanian S."/>
            <person name="Pinnaka A."/>
        </authorList>
    </citation>
    <scope>NUCLEOTIDE SEQUENCE [LARGE SCALE GENOMIC DNA]</scope>
    <source>
        <strain evidence="2 3">AK7</strain>
    </source>
</reference>
<feature type="transmembrane region" description="Helical" evidence="1">
    <location>
        <begin position="143"/>
        <end position="164"/>
    </location>
</feature>
<dbReference type="EMBL" id="AMZN01000033">
    <property type="protein sequence ID" value="ELR71767.1"/>
    <property type="molecule type" value="Genomic_DNA"/>
</dbReference>
<comment type="caution">
    <text evidence="2">The sequence shown here is derived from an EMBL/GenBank/DDBJ whole genome shotgun (WGS) entry which is preliminary data.</text>
</comment>
<feature type="transmembrane region" description="Helical" evidence="1">
    <location>
        <begin position="60"/>
        <end position="77"/>
    </location>
</feature>
<dbReference type="AlphaFoldDB" id="L8JX39"/>
<evidence type="ECO:0000313" key="3">
    <source>
        <dbReference type="Proteomes" id="UP000011135"/>
    </source>
</evidence>
<keyword evidence="3" id="KW-1185">Reference proteome</keyword>
<feature type="transmembrane region" description="Helical" evidence="1">
    <location>
        <begin position="83"/>
        <end position="104"/>
    </location>
</feature>
<dbReference type="RefSeq" id="WP_009579749.1">
    <property type="nucleotide sequence ID" value="NZ_AMZN01000033.1"/>
</dbReference>
<keyword evidence="1" id="KW-1133">Transmembrane helix</keyword>
<name>L8JX39_9BACT</name>
<keyword evidence="1" id="KW-0812">Transmembrane</keyword>
<evidence type="ECO:0000256" key="1">
    <source>
        <dbReference type="SAM" id="Phobius"/>
    </source>
</evidence>
<gene>
    <name evidence="2" type="ORF">C900_02352</name>
</gene>